<dbReference type="InterPro" id="IPR056771">
    <property type="entry name" value="FH3_FHOD1-3-like"/>
</dbReference>
<dbReference type="AlphaFoldDB" id="A0A914LXP5"/>
<proteinExistence type="predicted"/>
<evidence type="ECO:0000256" key="1">
    <source>
        <dbReference type="ARBA" id="ARBA00023203"/>
    </source>
</evidence>
<keyword evidence="3" id="KW-1185">Reference proteome</keyword>
<name>A0A914LXP5_MELIC</name>
<feature type="domain" description="GBD/FH3" evidence="2">
    <location>
        <begin position="74"/>
        <end position="429"/>
    </location>
</feature>
<dbReference type="GO" id="GO:0005856">
    <property type="term" value="C:cytoskeleton"/>
    <property type="evidence" value="ECO:0007669"/>
    <property type="project" value="TreeGrafter"/>
</dbReference>
<dbReference type="InterPro" id="IPR014768">
    <property type="entry name" value="GBD/FH3_dom"/>
</dbReference>
<keyword evidence="1" id="KW-0009">Actin-binding</keyword>
<dbReference type="PANTHER" id="PTHR45920:SF4">
    <property type="entry name" value="FORMIN HOMOLOGY 2 DOMAIN CONTAINING, ISOFORM I"/>
    <property type="match status" value="1"/>
</dbReference>
<dbReference type="InterPro" id="IPR016024">
    <property type="entry name" value="ARM-type_fold"/>
</dbReference>
<dbReference type="Pfam" id="PF24959">
    <property type="entry name" value="FH3_FHOD1-3"/>
    <property type="match status" value="1"/>
</dbReference>
<accession>A0A914LXP5</accession>
<reference evidence="4" key="1">
    <citation type="submission" date="2022-11" db="UniProtKB">
        <authorList>
            <consortium name="WormBaseParasite"/>
        </authorList>
    </citation>
    <scope>IDENTIFICATION</scope>
</reference>
<dbReference type="Pfam" id="PF18382">
    <property type="entry name" value="Formin_GBD_N"/>
    <property type="match status" value="1"/>
</dbReference>
<sequence length="429" mass="48305">MTLPSTTQNGTSSPDSQEQIKCRIQFVNDIDPFRCSSTNAGLHREPIKPIQCNLQLHRSISEQLPELIKLLRAPHKSGDCCLQVQCSGIKNGDEFASYLDSELTLSEQTEELELLQNEPIHTTLLLRQQPALRVKAIIEKLLYTSGREQRGALFTLKSLFQEDKDLVHAFVQNGGLEALVKLGRGSDQNHQNHILRALGQLMLYVDGMNGVIAHNDTICWLYELLDSPLYDKQNFRSLSTPHVSWYRLVVKTALKLLLVFVEYTEPNSLLFLAAISKVERGKNQPDWCSLMRILNDVQASDHETLVFGMTVINKTLHGVPDQDTYFDAIESLESQGMNDSLATLCKLNNTQLSQQCALYEQELRREDAAIESDTSSLGGGASNGAQNCVAKMRLNGNAVATDRRNQMRKKQLEHEEIMIRQQQNAKKNI</sequence>
<dbReference type="PROSITE" id="PS51232">
    <property type="entry name" value="GBD_FH3"/>
    <property type="match status" value="1"/>
</dbReference>
<dbReference type="Gene3D" id="1.25.10.10">
    <property type="entry name" value="Leucine-rich Repeat Variant"/>
    <property type="match status" value="1"/>
</dbReference>
<dbReference type="InterPro" id="IPR041387">
    <property type="entry name" value="FHOD1_GBD_N"/>
</dbReference>
<dbReference type="GO" id="GO:0030866">
    <property type="term" value="P:cortical actin cytoskeleton organization"/>
    <property type="evidence" value="ECO:0007669"/>
    <property type="project" value="TreeGrafter"/>
</dbReference>
<dbReference type="GO" id="GO:0005737">
    <property type="term" value="C:cytoplasm"/>
    <property type="evidence" value="ECO:0007669"/>
    <property type="project" value="TreeGrafter"/>
</dbReference>
<evidence type="ECO:0000313" key="3">
    <source>
        <dbReference type="Proteomes" id="UP000887563"/>
    </source>
</evidence>
<dbReference type="InterPro" id="IPR011989">
    <property type="entry name" value="ARM-like"/>
</dbReference>
<evidence type="ECO:0000313" key="4">
    <source>
        <dbReference type="WBParaSite" id="Minc3s01015g19865"/>
    </source>
</evidence>
<dbReference type="GO" id="GO:0051015">
    <property type="term" value="F:actin filament binding"/>
    <property type="evidence" value="ECO:0007669"/>
    <property type="project" value="TreeGrafter"/>
</dbReference>
<dbReference type="Proteomes" id="UP000887563">
    <property type="component" value="Unplaced"/>
</dbReference>
<dbReference type="SUPFAM" id="SSF48371">
    <property type="entry name" value="ARM repeat"/>
    <property type="match status" value="1"/>
</dbReference>
<organism evidence="3 4">
    <name type="scientific">Meloidogyne incognita</name>
    <name type="common">Southern root-knot nematode worm</name>
    <name type="synonym">Oxyuris incognita</name>
    <dbReference type="NCBI Taxonomy" id="6306"/>
    <lineage>
        <taxon>Eukaryota</taxon>
        <taxon>Metazoa</taxon>
        <taxon>Ecdysozoa</taxon>
        <taxon>Nematoda</taxon>
        <taxon>Chromadorea</taxon>
        <taxon>Rhabditida</taxon>
        <taxon>Tylenchina</taxon>
        <taxon>Tylenchomorpha</taxon>
        <taxon>Tylenchoidea</taxon>
        <taxon>Meloidogynidae</taxon>
        <taxon>Meloidogyninae</taxon>
        <taxon>Meloidogyne</taxon>
        <taxon>Meloidogyne incognita group</taxon>
    </lineage>
</organism>
<evidence type="ECO:0000259" key="2">
    <source>
        <dbReference type="PROSITE" id="PS51232"/>
    </source>
</evidence>
<dbReference type="PANTHER" id="PTHR45920">
    <property type="entry name" value="FORMIN HOMOLOGY 2 DOMAIN CONTAINING, ISOFORM I"/>
    <property type="match status" value="1"/>
</dbReference>
<protein>
    <submittedName>
        <fullName evidence="4">GBD/FH3 domain-containing protein</fullName>
    </submittedName>
</protein>
<dbReference type="WBParaSite" id="Minc3s01015g19865">
    <property type="protein sequence ID" value="Minc3s01015g19865"/>
    <property type="gene ID" value="Minc3s01015g19865"/>
</dbReference>